<proteinExistence type="predicted"/>
<reference evidence="1" key="1">
    <citation type="journal article" date="2018" name="DNA Res.">
        <title>Multiple hybrid de novo genome assembly of finger millet, an orphan allotetraploid crop.</title>
        <authorList>
            <person name="Hatakeyama M."/>
            <person name="Aluri S."/>
            <person name="Balachadran M.T."/>
            <person name="Sivarajan S.R."/>
            <person name="Patrignani A."/>
            <person name="Gruter S."/>
            <person name="Poveda L."/>
            <person name="Shimizu-Inatsugi R."/>
            <person name="Baeten J."/>
            <person name="Francoijs K.J."/>
            <person name="Nataraja K.N."/>
            <person name="Reddy Y.A.N."/>
            <person name="Phadnis S."/>
            <person name="Ravikumar R.L."/>
            <person name="Schlapbach R."/>
            <person name="Sreeman S.M."/>
            <person name="Shimizu K.K."/>
        </authorList>
    </citation>
    <scope>NUCLEOTIDE SEQUENCE</scope>
</reference>
<protein>
    <submittedName>
        <fullName evidence="1">Uncharacterized protein</fullName>
    </submittedName>
</protein>
<keyword evidence="2" id="KW-1185">Reference proteome</keyword>
<evidence type="ECO:0000313" key="2">
    <source>
        <dbReference type="Proteomes" id="UP001054889"/>
    </source>
</evidence>
<dbReference type="Proteomes" id="UP001054889">
    <property type="component" value="Unassembled WGS sequence"/>
</dbReference>
<evidence type="ECO:0000313" key="1">
    <source>
        <dbReference type="EMBL" id="GJN36264.1"/>
    </source>
</evidence>
<gene>
    <name evidence="1" type="primary">gb25107</name>
    <name evidence="1" type="ORF">PR202_gb25107</name>
</gene>
<name>A0AAV5FKH5_ELECO</name>
<dbReference type="AlphaFoldDB" id="A0AAV5FKH5"/>
<reference evidence="1" key="2">
    <citation type="submission" date="2021-12" db="EMBL/GenBank/DDBJ databases">
        <title>Resequencing data analysis of finger millet.</title>
        <authorList>
            <person name="Hatakeyama M."/>
            <person name="Aluri S."/>
            <person name="Balachadran M.T."/>
            <person name="Sivarajan S.R."/>
            <person name="Poveda L."/>
            <person name="Shimizu-Inatsugi R."/>
            <person name="Schlapbach R."/>
            <person name="Sreeman S.M."/>
            <person name="Shimizu K.K."/>
        </authorList>
    </citation>
    <scope>NUCLEOTIDE SEQUENCE</scope>
</reference>
<accession>A0AAV5FKH5</accession>
<comment type="caution">
    <text evidence="1">The sequence shown here is derived from an EMBL/GenBank/DDBJ whole genome shotgun (WGS) entry which is preliminary data.</text>
</comment>
<sequence>MRLLPLLHSVDREVETTPRRIGAPSPTPPWLRAVLDPLPRLAALLSRHALGAVAQVRHRGREATVPRRYSVRRRRAQWRQDGGCCSGLERGGREGLRVCGRTGGQDRVWEGLCKRCGESRGREGATPRRLLLVEEGTKARRCGVSSCSGRRRRAHYATAAVARGGRGEDTTTRRWLLSLLLEARERGGGEGLGFARAEYQVARRGAGRIFVCPNEAVFQSEAEE</sequence>
<organism evidence="1 2">
    <name type="scientific">Eleusine coracana subsp. coracana</name>
    <dbReference type="NCBI Taxonomy" id="191504"/>
    <lineage>
        <taxon>Eukaryota</taxon>
        <taxon>Viridiplantae</taxon>
        <taxon>Streptophyta</taxon>
        <taxon>Embryophyta</taxon>
        <taxon>Tracheophyta</taxon>
        <taxon>Spermatophyta</taxon>
        <taxon>Magnoliopsida</taxon>
        <taxon>Liliopsida</taxon>
        <taxon>Poales</taxon>
        <taxon>Poaceae</taxon>
        <taxon>PACMAD clade</taxon>
        <taxon>Chloridoideae</taxon>
        <taxon>Cynodonteae</taxon>
        <taxon>Eleusininae</taxon>
        <taxon>Eleusine</taxon>
    </lineage>
</organism>
<dbReference type="EMBL" id="BQKI01000088">
    <property type="protein sequence ID" value="GJN36264.1"/>
    <property type="molecule type" value="Genomic_DNA"/>
</dbReference>